<dbReference type="EMBL" id="AYSL01001751">
    <property type="protein sequence ID" value="KTF05499.1"/>
    <property type="molecule type" value="Genomic_DNA"/>
</dbReference>
<accession>A0A1B6NQ06</accession>
<sequence>TGESSSAQRGRPAKLYRFRHDIELQRLIDGQQTS</sequence>
<name>A0A1B6NQ06_9ZZZZ</name>
<dbReference type="AlphaFoldDB" id="A0A1B6NQ06"/>
<organism evidence="1">
    <name type="scientific">marine sediment metagenome</name>
    <dbReference type="NCBI Taxonomy" id="412755"/>
    <lineage>
        <taxon>unclassified sequences</taxon>
        <taxon>metagenomes</taxon>
        <taxon>ecological metagenomes</taxon>
    </lineage>
</organism>
<proteinExistence type="predicted"/>
<reference evidence="1" key="1">
    <citation type="submission" date="2013-11" db="EMBL/GenBank/DDBJ databases">
        <title>Microbial diversity, functional groups and degradation webs in Northern and Southern Mediterranean and Red Sea marine crude oil polluted sites.</title>
        <authorList>
            <person name="Daffonchio D."/>
            <person name="Mapelli F."/>
            <person name="Ferrer M."/>
            <person name="Richter M."/>
            <person name="Cherif A."/>
            <person name="Malkawi H.I."/>
            <person name="Yakimov M.M."/>
            <person name="Abdel-Fattah Y.R."/>
            <person name="Blaghen M."/>
            <person name="Golyshin P.N."/>
            <person name="Kalogerakis N."/>
            <person name="Boon N."/>
            <person name="Magagnini M."/>
            <person name="Fava F."/>
        </authorList>
    </citation>
    <scope>NUCLEOTIDE SEQUENCE</scope>
</reference>
<gene>
    <name evidence="1" type="ORF">MGSAQ_003005</name>
</gene>
<feature type="non-terminal residue" evidence="1">
    <location>
        <position position="1"/>
    </location>
</feature>
<protein>
    <submittedName>
        <fullName evidence="1">Uncharacterized protein</fullName>
    </submittedName>
</protein>
<comment type="caution">
    <text evidence="1">The sequence shown here is derived from an EMBL/GenBank/DDBJ whole genome shotgun (WGS) entry which is preliminary data.</text>
</comment>
<evidence type="ECO:0000313" key="1">
    <source>
        <dbReference type="EMBL" id="KTF05499.1"/>
    </source>
</evidence>